<comment type="caution">
    <text evidence="1">The sequence shown here is derived from an EMBL/GenBank/DDBJ whole genome shotgun (WGS) entry which is preliminary data.</text>
</comment>
<organism evidence="1 2">
    <name type="scientific">Populus alba x Populus x berolinensis</name>
    <dbReference type="NCBI Taxonomy" id="444605"/>
    <lineage>
        <taxon>Eukaryota</taxon>
        <taxon>Viridiplantae</taxon>
        <taxon>Streptophyta</taxon>
        <taxon>Embryophyta</taxon>
        <taxon>Tracheophyta</taxon>
        <taxon>Spermatophyta</taxon>
        <taxon>Magnoliopsida</taxon>
        <taxon>eudicotyledons</taxon>
        <taxon>Gunneridae</taxon>
        <taxon>Pentapetalae</taxon>
        <taxon>rosids</taxon>
        <taxon>fabids</taxon>
        <taxon>Malpighiales</taxon>
        <taxon>Salicaceae</taxon>
        <taxon>Saliceae</taxon>
        <taxon>Populus</taxon>
    </lineage>
</organism>
<dbReference type="Proteomes" id="UP001164929">
    <property type="component" value="Chromosome 6"/>
</dbReference>
<protein>
    <submittedName>
        <fullName evidence="1">Uncharacterized protein</fullName>
    </submittedName>
</protein>
<gene>
    <name evidence="1" type="ORF">NC653_017082</name>
</gene>
<evidence type="ECO:0000313" key="1">
    <source>
        <dbReference type="EMBL" id="KAJ6994147.1"/>
    </source>
</evidence>
<accession>A0AAD6QPI4</accession>
<evidence type="ECO:0000313" key="2">
    <source>
        <dbReference type="Proteomes" id="UP001164929"/>
    </source>
</evidence>
<dbReference type="EMBL" id="JAQIZT010000006">
    <property type="protein sequence ID" value="KAJ6994147.1"/>
    <property type="molecule type" value="Genomic_DNA"/>
</dbReference>
<sequence>MSRPFCDARVSWQATLILKGTCQLSWNMKLLQSGTSEDYLKKTVAAAVVSLVTSTESKQKATPSFDI</sequence>
<proteinExistence type="predicted"/>
<keyword evidence="2" id="KW-1185">Reference proteome</keyword>
<name>A0AAD6QPI4_9ROSI</name>
<dbReference type="AlphaFoldDB" id="A0AAD6QPI4"/>
<reference evidence="1" key="1">
    <citation type="journal article" date="2023" name="Mol. Ecol. Resour.">
        <title>Chromosome-level genome assembly of a triploid poplar Populus alba 'Berolinensis'.</title>
        <authorList>
            <person name="Chen S."/>
            <person name="Yu Y."/>
            <person name="Wang X."/>
            <person name="Wang S."/>
            <person name="Zhang T."/>
            <person name="Zhou Y."/>
            <person name="He R."/>
            <person name="Meng N."/>
            <person name="Wang Y."/>
            <person name="Liu W."/>
            <person name="Liu Z."/>
            <person name="Liu J."/>
            <person name="Guo Q."/>
            <person name="Huang H."/>
            <person name="Sederoff R.R."/>
            <person name="Wang G."/>
            <person name="Qu G."/>
            <person name="Chen S."/>
        </authorList>
    </citation>
    <scope>NUCLEOTIDE SEQUENCE</scope>
    <source>
        <strain evidence="1">SC-2020</strain>
    </source>
</reference>